<evidence type="ECO:0000313" key="12">
    <source>
        <dbReference type="EMBL" id="OGE54360.1"/>
    </source>
</evidence>
<dbReference type="PRINTS" id="PR01333">
    <property type="entry name" value="2POREKCHANEL"/>
</dbReference>
<keyword evidence="13" id="KW-1185">Reference proteome</keyword>
<organism evidence="12 13">
    <name type="scientific">Penicillium arizonense</name>
    <dbReference type="NCBI Taxonomy" id="1835702"/>
    <lineage>
        <taxon>Eukaryota</taxon>
        <taxon>Fungi</taxon>
        <taxon>Dikarya</taxon>
        <taxon>Ascomycota</taxon>
        <taxon>Pezizomycotina</taxon>
        <taxon>Eurotiomycetes</taxon>
        <taxon>Eurotiomycetidae</taxon>
        <taxon>Eurotiales</taxon>
        <taxon>Aspergillaceae</taxon>
        <taxon>Penicillium</taxon>
    </lineage>
</organism>
<feature type="domain" description="Potassium channel" evidence="11">
    <location>
        <begin position="211"/>
        <end position="284"/>
    </location>
</feature>
<dbReference type="InterPro" id="IPR013099">
    <property type="entry name" value="K_chnl_dom"/>
</dbReference>
<dbReference type="GO" id="GO:0022841">
    <property type="term" value="F:potassium ion leak channel activity"/>
    <property type="evidence" value="ECO:0007669"/>
    <property type="project" value="TreeGrafter"/>
</dbReference>
<dbReference type="GO" id="GO:0015271">
    <property type="term" value="F:outward rectifier potassium channel activity"/>
    <property type="evidence" value="ECO:0007669"/>
    <property type="project" value="TreeGrafter"/>
</dbReference>
<dbReference type="GO" id="GO:0005886">
    <property type="term" value="C:plasma membrane"/>
    <property type="evidence" value="ECO:0007669"/>
    <property type="project" value="TreeGrafter"/>
</dbReference>
<dbReference type="Pfam" id="PF07885">
    <property type="entry name" value="Ion_trans_2"/>
    <property type="match status" value="2"/>
</dbReference>
<evidence type="ECO:0000256" key="4">
    <source>
        <dbReference type="ARBA" id="ARBA00022989"/>
    </source>
</evidence>
<feature type="transmembrane region" description="Helical" evidence="10">
    <location>
        <begin position="262"/>
        <end position="283"/>
    </location>
</feature>
<dbReference type="STRING" id="1835702.A0A1F5LMV5"/>
<evidence type="ECO:0000256" key="1">
    <source>
        <dbReference type="ARBA" id="ARBA00004141"/>
    </source>
</evidence>
<sequence length="675" mass="75603">MNDPGLDNAIADEAVALDHTSSNQKDQTDQDATTRDAKYPQVARWWFASTTYPLTAGTFGPMASAFNICSLSQPWRMDLTSTGGVNVPDPKWVIAVNAVSLVFALAANLALSLNMARRIRFEIAQPIIIIGWYISSALLIAILIPFGVLMYKPENDGRTYSQAYFYGAFAAGIYFIISSLMLVTGYGAWKGHYSREFKLTTSQRTLMLQTIIFCIYLLGGSAVYARVEGWRFLDAVYFADYTLLTIGVGNIAPATHLGRGLLFPYAVGGIVILGLIISSIRTLMLETGRQKFGDVLTARTHKFLIKKAFSDRSCLHRVVPALGKERAEAEGRSEREQRKREFIAMNQVRELATAQHKWLSLLISLTLWMAMWLIGAVVFWRSESARQWTYFEALYFAYTTLLTIGYGDIYPISSLGKSFFVFWSLLAVPTITILISNIGDTLIRFIRDMTLFIGEITILPGDHSFVDRIKELFNTSLFGWWLEETTGERTGSSKEQTSTATGNPNNSAAPNHVSSHLEAEERKKEKHAHQRGDIVAENIYHYHYLLFREVRKMIEYATNSPSRQFDYLEWEYYLGLIAGDNRPNISGDEINKKQAQAVNDWSWIDKESPLLGHKSEVEWLLGALTKALDRELKEACGVQVSESENGAPGEVDGEAELGDGSQGVQGKKQQNDAIP</sequence>
<evidence type="ECO:0000256" key="8">
    <source>
        <dbReference type="RuleBase" id="RU003857"/>
    </source>
</evidence>
<feature type="region of interest" description="Disordered" evidence="9">
    <location>
        <begin position="638"/>
        <end position="675"/>
    </location>
</feature>
<accession>A0A1F5LMV5</accession>
<dbReference type="InterPro" id="IPR003280">
    <property type="entry name" value="2pore_dom_K_chnl"/>
</dbReference>
<feature type="transmembrane region" description="Helical" evidence="10">
    <location>
        <begin position="206"/>
        <end position="225"/>
    </location>
</feature>
<comment type="subcellular location">
    <subcellularLocation>
        <location evidence="1">Membrane</location>
        <topology evidence="1">Multi-pass membrane protein</topology>
    </subcellularLocation>
</comment>
<dbReference type="AlphaFoldDB" id="A0A1F5LMV5"/>
<evidence type="ECO:0000256" key="5">
    <source>
        <dbReference type="ARBA" id="ARBA00023065"/>
    </source>
</evidence>
<keyword evidence="3 8" id="KW-0812">Transmembrane</keyword>
<reference evidence="12 13" key="1">
    <citation type="journal article" date="2016" name="Sci. Rep.">
        <title>Penicillium arizonense, a new, genome sequenced fungal species, reveals a high chemical diversity in secreted metabolites.</title>
        <authorList>
            <person name="Grijseels S."/>
            <person name="Nielsen J.C."/>
            <person name="Randelovic M."/>
            <person name="Nielsen J."/>
            <person name="Nielsen K.F."/>
            <person name="Workman M."/>
            <person name="Frisvad J.C."/>
        </authorList>
    </citation>
    <scope>NUCLEOTIDE SEQUENCE [LARGE SCALE GENOMIC DNA]</scope>
    <source>
        <strain evidence="12 13">CBS 141311</strain>
    </source>
</reference>
<name>A0A1F5LMV5_PENAI</name>
<evidence type="ECO:0000256" key="3">
    <source>
        <dbReference type="ARBA" id="ARBA00022692"/>
    </source>
</evidence>
<keyword evidence="4 10" id="KW-1133">Transmembrane helix</keyword>
<evidence type="ECO:0000256" key="6">
    <source>
        <dbReference type="ARBA" id="ARBA00023136"/>
    </source>
</evidence>
<proteinExistence type="inferred from homology"/>
<evidence type="ECO:0000259" key="11">
    <source>
        <dbReference type="Pfam" id="PF07885"/>
    </source>
</evidence>
<feature type="compositionally biased region" description="Polar residues" evidence="9">
    <location>
        <begin position="488"/>
        <end position="514"/>
    </location>
</feature>
<dbReference type="PANTHER" id="PTHR11003:SF301">
    <property type="entry name" value="POTASSIUM CHANNEL PROTEIN"/>
    <property type="match status" value="1"/>
</dbReference>
<evidence type="ECO:0000256" key="2">
    <source>
        <dbReference type="ARBA" id="ARBA00022448"/>
    </source>
</evidence>
<keyword evidence="5 8" id="KW-0406">Ion transport</keyword>
<dbReference type="OrthoDB" id="297496at2759"/>
<feature type="transmembrane region" description="Helical" evidence="10">
    <location>
        <begin position="419"/>
        <end position="439"/>
    </location>
</feature>
<feature type="domain" description="Potassium channel" evidence="11">
    <location>
        <begin position="369"/>
        <end position="443"/>
    </location>
</feature>
<dbReference type="RefSeq" id="XP_022489796.1">
    <property type="nucleotide sequence ID" value="XM_022630263.1"/>
</dbReference>
<keyword evidence="7 8" id="KW-0407">Ion channel</keyword>
<feature type="compositionally biased region" description="Polar residues" evidence="9">
    <location>
        <begin position="662"/>
        <end position="675"/>
    </location>
</feature>
<dbReference type="GO" id="GO:0030322">
    <property type="term" value="P:stabilization of membrane potential"/>
    <property type="evidence" value="ECO:0007669"/>
    <property type="project" value="TreeGrafter"/>
</dbReference>
<dbReference type="GeneID" id="34574997"/>
<feature type="transmembrane region" description="Helical" evidence="10">
    <location>
        <begin position="92"/>
        <end position="115"/>
    </location>
</feature>
<feature type="transmembrane region" description="Helical" evidence="10">
    <location>
        <begin position="388"/>
        <end position="407"/>
    </location>
</feature>
<feature type="transmembrane region" description="Helical" evidence="10">
    <location>
        <begin position="358"/>
        <end position="382"/>
    </location>
</feature>
<feature type="region of interest" description="Disordered" evidence="9">
    <location>
        <begin position="488"/>
        <end position="530"/>
    </location>
</feature>
<comment type="similarity">
    <text evidence="8">Belongs to the two pore domain potassium channel (TC 1.A.1.8) family.</text>
</comment>
<evidence type="ECO:0000256" key="7">
    <source>
        <dbReference type="ARBA" id="ARBA00023303"/>
    </source>
</evidence>
<feature type="transmembrane region" description="Helical" evidence="10">
    <location>
        <begin position="163"/>
        <end position="186"/>
    </location>
</feature>
<dbReference type="SUPFAM" id="SSF81324">
    <property type="entry name" value="Voltage-gated potassium channels"/>
    <property type="match status" value="2"/>
</dbReference>
<evidence type="ECO:0000256" key="9">
    <source>
        <dbReference type="SAM" id="MobiDB-lite"/>
    </source>
</evidence>
<dbReference type="Gene3D" id="1.10.287.70">
    <property type="match status" value="2"/>
</dbReference>
<evidence type="ECO:0000313" key="13">
    <source>
        <dbReference type="Proteomes" id="UP000177622"/>
    </source>
</evidence>
<keyword evidence="2 8" id="KW-0813">Transport</keyword>
<comment type="caution">
    <text evidence="12">The sequence shown here is derived from an EMBL/GenBank/DDBJ whole genome shotgun (WGS) entry which is preliminary data.</text>
</comment>
<protein>
    <recommendedName>
        <fullName evidence="11">Potassium channel domain-containing protein</fullName>
    </recommendedName>
</protein>
<feature type="transmembrane region" description="Helical" evidence="10">
    <location>
        <begin position="127"/>
        <end position="151"/>
    </location>
</feature>
<keyword evidence="6 10" id="KW-0472">Membrane</keyword>
<dbReference type="Proteomes" id="UP000177622">
    <property type="component" value="Unassembled WGS sequence"/>
</dbReference>
<dbReference type="PANTHER" id="PTHR11003">
    <property type="entry name" value="POTASSIUM CHANNEL, SUBFAMILY K"/>
    <property type="match status" value="1"/>
</dbReference>
<dbReference type="EMBL" id="LXJU01000006">
    <property type="protein sequence ID" value="OGE54360.1"/>
    <property type="molecule type" value="Genomic_DNA"/>
</dbReference>
<evidence type="ECO:0000256" key="10">
    <source>
        <dbReference type="SAM" id="Phobius"/>
    </source>
</evidence>
<feature type="compositionally biased region" description="Basic and acidic residues" evidence="9">
    <location>
        <begin position="26"/>
        <end position="36"/>
    </location>
</feature>
<gene>
    <name evidence="12" type="ORF">PENARI_c006G03728</name>
</gene>
<feature type="region of interest" description="Disordered" evidence="9">
    <location>
        <begin position="13"/>
        <end position="36"/>
    </location>
</feature>